<dbReference type="Proteomes" id="UP000024635">
    <property type="component" value="Unassembled WGS sequence"/>
</dbReference>
<gene>
    <name evidence="1" type="primary">Acey_s0037.g3422</name>
    <name evidence="1" type="ORF">Y032_0037g3422</name>
</gene>
<proteinExistence type="predicted"/>
<evidence type="ECO:0000313" key="2">
    <source>
        <dbReference type="Proteomes" id="UP000024635"/>
    </source>
</evidence>
<protein>
    <submittedName>
        <fullName evidence="1">Uncharacterized protein</fullName>
    </submittedName>
</protein>
<organism evidence="1 2">
    <name type="scientific">Ancylostoma ceylanicum</name>
    <dbReference type="NCBI Taxonomy" id="53326"/>
    <lineage>
        <taxon>Eukaryota</taxon>
        <taxon>Metazoa</taxon>
        <taxon>Ecdysozoa</taxon>
        <taxon>Nematoda</taxon>
        <taxon>Chromadorea</taxon>
        <taxon>Rhabditida</taxon>
        <taxon>Rhabditina</taxon>
        <taxon>Rhabditomorpha</taxon>
        <taxon>Strongyloidea</taxon>
        <taxon>Ancylostomatidae</taxon>
        <taxon>Ancylostomatinae</taxon>
        <taxon>Ancylostoma</taxon>
    </lineage>
</organism>
<sequence>MLCRRPSLSIPVKTNWACEGNVQKREACGPVRSISVGDRPQQSKVLQLIKETGEKLTYLSQNLTKAYSNS</sequence>
<comment type="caution">
    <text evidence="1">The sequence shown here is derived from an EMBL/GenBank/DDBJ whole genome shotgun (WGS) entry which is preliminary data.</text>
</comment>
<dbReference type="EMBL" id="JARK01001373">
    <property type="protein sequence ID" value="EYC15269.1"/>
    <property type="molecule type" value="Genomic_DNA"/>
</dbReference>
<dbReference type="AlphaFoldDB" id="A0A016UIR1"/>
<accession>A0A016UIR1</accession>
<name>A0A016UIR1_9BILA</name>
<keyword evidence="2" id="KW-1185">Reference proteome</keyword>
<evidence type="ECO:0000313" key="1">
    <source>
        <dbReference type="EMBL" id="EYC15269.1"/>
    </source>
</evidence>
<reference evidence="2" key="1">
    <citation type="journal article" date="2015" name="Nat. Genet.">
        <title>The genome and transcriptome of the zoonotic hookworm Ancylostoma ceylanicum identify infection-specific gene families.</title>
        <authorList>
            <person name="Schwarz E.M."/>
            <person name="Hu Y."/>
            <person name="Antoshechkin I."/>
            <person name="Miller M.M."/>
            <person name="Sternberg P.W."/>
            <person name="Aroian R.V."/>
        </authorList>
    </citation>
    <scope>NUCLEOTIDE SEQUENCE</scope>
    <source>
        <strain evidence="2">HY135</strain>
    </source>
</reference>